<proteinExistence type="predicted"/>
<evidence type="ECO:0000313" key="2">
    <source>
        <dbReference type="Proteomes" id="UP000222542"/>
    </source>
</evidence>
<protein>
    <submittedName>
        <fullName evidence="1">Uncharacterized protein</fullName>
    </submittedName>
</protein>
<keyword evidence="2" id="KW-1185">Reference proteome</keyword>
<dbReference type="Gramene" id="PHT89139">
    <property type="protein sequence ID" value="PHT89139"/>
    <property type="gene ID" value="T459_04252"/>
</dbReference>
<reference evidence="1 2" key="2">
    <citation type="journal article" date="2017" name="Genome Biol.">
        <title>New reference genome sequences of hot pepper reveal the massive evolution of plant disease-resistance genes by retroduplication.</title>
        <authorList>
            <person name="Kim S."/>
            <person name="Park J."/>
            <person name="Yeom S.I."/>
            <person name="Kim Y.M."/>
            <person name="Seo E."/>
            <person name="Kim K.T."/>
            <person name="Kim M.S."/>
            <person name="Lee J.M."/>
            <person name="Cheong K."/>
            <person name="Shin H.S."/>
            <person name="Kim S.B."/>
            <person name="Han K."/>
            <person name="Lee J."/>
            <person name="Park M."/>
            <person name="Lee H.A."/>
            <person name="Lee H.Y."/>
            <person name="Lee Y."/>
            <person name="Oh S."/>
            <person name="Lee J.H."/>
            <person name="Choi E."/>
            <person name="Choi E."/>
            <person name="Lee S.E."/>
            <person name="Jeon J."/>
            <person name="Kim H."/>
            <person name="Choi G."/>
            <person name="Song H."/>
            <person name="Lee J."/>
            <person name="Lee S.C."/>
            <person name="Kwon J.K."/>
            <person name="Lee H.Y."/>
            <person name="Koo N."/>
            <person name="Hong Y."/>
            <person name="Kim R.W."/>
            <person name="Kang W.H."/>
            <person name="Huh J.H."/>
            <person name="Kang B.C."/>
            <person name="Yang T.J."/>
            <person name="Lee Y.H."/>
            <person name="Bennetzen J.L."/>
            <person name="Choi D."/>
        </authorList>
    </citation>
    <scope>NUCLEOTIDE SEQUENCE [LARGE SCALE GENOMIC DNA]</scope>
    <source>
        <strain evidence="2">cv. CM334</strain>
    </source>
</reference>
<dbReference type="SMR" id="A0A2G3A4H1"/>
<dbReference type="EMBL" id="AYRZ02000002">
    <property type="protein sequence ID" value="PHT89139.1"/>
    <property type="molecule type" value="Genomic_DNA"/>
</dbReference>
<sequence length="86" mass="8993">MIGNNYSILHNVTLGGTGKVCGDRHPKIGDGVLISAGTYVLGNVRIEDEAKIGVGSVALKEVPERTTAVGNGCSMTYVNINSVEFN</sequence>
<gene>
    <name evidence="1" type="ORF">T459_04252</name>
</gene>
<dbReference type="Proteomes" id="UP000222542">
    <property type="component" value="Unassembled WGS sequence"/>
</dbReference>
<name>A0A2G3A4H1_CAPAN</name>
<dbReference type="AlphaFoldDB" id="A0A2G3A4H1"/>
<accession>A0A2G3A4H1</accession>
<dbReference type="SUPFAM" id="SSF51161">
    <property type="entry name" value="Trimeric LpxA-like enzymes"/>
    <property type="match status" value="1"/>
</dbReference>
<dbReference type="PANTHER" id="PTHR42811">
    <property type="entry name" value="SERINE ACETYLTRANSFERASE"/>
    <property type="match status" value="1"/>
</dbReference>
<dbReference type="InterPro" id="IPR011004">
    <property type="entry name" value="Trimer_LpxA-like_sf"/>
</dbReference>
<evidence type="ECO:0000313" key="1">
    <source>
        <dbReference type="EMBL" id="PHT89139.1"/>
    </source>
</evidence>
<dbReference type="Pfam" id="PF00132">
    <property type="entry name" value="Hexapep"/>
    <property type="match status" value="1"/>
</dbReference>
<dbReference type="STRING" id="4072.A0A2G3A4H1"/>
<dbReference type="Gene3D" id="2.160.10.10">
    <property type="entry name" value="Hexapeptide repeat proteins"/>
    <property type="match status" value="1"/>
</dbReference>
<organism evidence="1 2">
    <name type="scientific">Capsicum annuum</name>
    <name type="common">Capsicum pepper</name>
    <dbReference type="NCBI Taxonomy" id="4072"/>
    <lineage>
        <taxon>Eukaryota</taxon>
        <taxon>Viridiplantae</taxon>
        <taxon>Streptophyta</taxon>
        <taxon>Embryophyta</taxon>
        <taxon>Tracheophyta</taxon>
        <taxon>Spermatophyta</taxon>
        <taxon>Magnoliopsida</taxon>
        <taxon>eudicotyledons</taxon>
        <taxon>Gunneridae</taxon>
        <taxon>Pentapetalae</taxon>
        <taxon>asterids</taxon>
        <taxon>lamiids</taxon>
        <taxon>Solanales</taxon>
        <taxon>Solanaceae</taxon>
        <taxon>Solanoideae</taxon>
        <taxon>Capsiceae</taxon>
        <taxon>Capsicum</taxon>
    </lineage>
</organism>
<comment type="caution">
    <text evidence="1">The sequence shown here is derived from an EMBL/GenBank/DDBJ whole genome shotgun (WGS) entry which is preliminary data.</text>
</comment>
<dbReference type="InterPro" id="IPR001451">
    <property type="entry name" value="Hexapep"/>
</dbReference>
<reference evidence="1 2" key="1">
    <citation type="journal article" date="2014" name="Nat. Genet.">
        <title>Genome sequence of the hot pepper provides insights into the evolution of pungency in Capsicum species.</title>
        <authorList>
            <person name="Kim S."/>
            <person name="Park M."/>
            <person name="Yeom S.I."/>
            <person name="Kim Y.M."/>
            <person name="Lee J.M."/>
            <person name="Lee H.A."/>
            <person name="Seo E."/>
            <person name="Choi J."/>
            <person name="Cheong K."/>
            <person name="Kim K.T."/>
            <person name="Jung K."/>
            <person name="Lee G.W."/>
            <person name="Oh S.K."/>
            <person name="Bae C."/>
            <person name="Kim S.B."/>
            <person name="Lee H.Y."/>
            <person name="Kim S.Y."/>
            <person name="Kim M.S."/>
            <person name="Kang B.C."/>
            <person name="Jo Y.D."/>
            <person name="Yang H.B."/>
            <person name="Jeong H.J."/>
            <person name="Kang W.H."/>
            <person name="Kwon J.K."/>
            <person name="Shin C."/>
            <person name="Lim J.Y."/>
            <person name="Park J.H."/>
            <person name="Huh J.H."/>
            <person name="Kim J.S."/>
            <person name="Kim B.D."/>
            <person name="Cohen O."/>
            <person name="Paran I."/>
            <person name="Suh M.C."/>
            <person name="Lee S.B."/>
            <person name="Kim Y.K."/>
            <person name="Shin Y."/>
            <person name="Noh S.J."/>
            <person name="Park J."/>
            <person name="Seo Y.S."/>
            <person name="Kwon S.Y."/>
            <person name="Kim H.A."/>
            <person name="Park J.M."/>
            <person name="Kim H.J."/>
            <person name="Choi S.B."/>
            <person name="Bosland P.W."/>
            <person name="Reeves G."/>
            <person name="Jo S.H."/>
            <person name="Lee B.W."/>
            <person name="Cho H.T."/>
            <person name="Choi H.S."/>
            <person name="Lee M.S."/>
            <person name="Yu Y."/>
            <person name="Do Choi Y."/>
            <person name="Park B.S."/>
            <person name="van Deynze A."/>
            <person name="Ashrafi H."/>
            <person name="Hill T."/>
            <person name="Kim W.T."/>
            <person name="Pai H.S."/>
            <person name="Ahn H.K."/>
            <person name="Yeam I."/>
            <person name="Giovannoni J.J."/>
            <person name="Rose J.K."/>
            <person name="Sorensen I."/>
            <person name="Lee S.J."/>
            <person name="Kim R.W."/>
            <person name="Choi I.Y."/>
            <person name="Choi B.S."/>
            <person name="Lim J.S."/>
            <person name="Lee Y.H."/>
            <person name="Choi D."/>
        </authorList>
    </citation>
    <scope>NUCLEOTIDE SEQUENCE [LARGE SCALE GENOMIC DNA]</scope>
    <source>
        <strain evidence="2">cv. CM334</strain>
    </source>
</reference>